<gene>
    <name evidence="2" type="ORF">SEUCBS140593_005093</name>
</gene>
<dbReference type="InterPro" id="IPR015897">
    <property type="entry name" value="CHK_kinase-like"/>
</dbReference>
<dbReference type="Gene3D" id="3.90.1200.10">
    <property type="match status" value="1"/>
</dbReference>
<dbReference type="Pfam" id="PF02958">
    <property type="entry name" value="EcKL"/>
    <property type="match status" value="1"/>
</dbReference>
<feature type="domain" description="CHK kinase-like" evidence="1">
    <location>
        <begin position="137"/>
        <end position="319"/>
    </location>
</feature>
<protein>
    <recommendedName>
        <fullName evidence="1">CHK kinase-like domain-containing protein</fullName>
    </recommendedName>
</protein>
<evidence type="ECO:0000313" key="3">
    <source>
        <dbReference type="Proteomes" id="UP001642482"/>
    </source>
</evidence>
<organism evidence="2 3">
    <name type="scientific">Sporothrix eucalyptigena</name>
    <dbReference type="NCBI Taxonomy" id="1812306"/>
    <lineage>
        <taxon>Eukaryota</taxon>
        <taxon>Fungi</taxon>
        <taxon>Dikarya</taxon>
        <taxon>Ascomycota</taxon>
        <taxon>Pezizomycotina</taxon>
        <taxon>Sordariomycetes</taxon>
        <taxon>Sordariomycetidae</taxon>
        <taxon>Ophiostomatales</taxon>
        <taxon>Ophiostomataceae</taxon>
        <taxon>Sporothrix</taxon>
    </lineage>
</organism>
<comment type="caution">
    <text evidence="2">The sequence shown here is derived from an EMBL/GenBank/DDBJ whole genome shotgun (WGS) entry which is preliminary data.</text>
</comment>
<dbReference type="InterPro" id="IPR004119">
    <property type="entry name" value="EcKL"/>
</dbReference>
<sequence>MASNDTRTMPLATEEITLGWLQNIFQNKHISSFDITRTCLDETTSKISMVLGYDDEKDNDDNQKKDARPKHILLKGGFNPAMLAAPGYKQFLIGAYTREVDFYTRFIGSQAMADKLNGGLQVPKVYWADASPEQAILAFEDLAAAGYVFGDPTNTYSIAAVHMGLDQLAALHAATWGWDVASPGSPNAWLEHNVYDATFRAVINMWDDTKAADDRAPMATIIRDNRERTLRAVEAYLTTRSPRFRCLLHGDAHSGNIYMDTFDGPSKLRFLDWQIVHIGSAFHDVAYFIIAMLPVTKRRTHELALIDYYLAALARHGGPKIFRDKDPEVMVEYRKSAITGVGWMVTPHTMQNKERVVAMVERYTAAMEDHRTIDILLGEKAT</sequence>
<accession>A0ABP0BUB3</accession>
<dbReference type="PANTHER" id="PTHR11012:SF30">
    <property type="entry name" value="PROTEIN KINASE-LIKE DOMAIN-CONTAINING"/>
    <property type="match status" value="1"/>
</dbReference>
<dbReference type="InterPro" id="IPR011009">
    <property type="entry name" value="Kinase-like_dom_sf"/>
</dbReference>
<dbReference type="PANTHER" id="PTHR11012">
    <property type="entry name" value="PROTEIN KINASE-LIKE DOMAIN-CONTAINING"/>
    <property type="match status" value="1"/>
</dbReference>
<dbReference type="SMART" id="SM00587">
    <property type="entry name" value="CHK"/>
    <property type="match status" value="1"/>
</dbReference>
<name>A0ABP0BUB3_9PEZI</name>
<dbReference type="Proteomes" id="UP001642482">
    <property type="component" value="Unassembled WGS sequence"/>
</dbReference>
<dbReference type="SUPFAM" id="SSF56112">
    <property type="entry name" value="Protein kinase-like (PK-like)"/>
    <property type="match status" value="1"/>
</dbReference>
<proteinExistence type="predicted"/>
<reference evidence="2 3" key="1">
    <citation type="submission" date="2024-01" db="EMBL/GenBank/DDBJ databases">
        <authorList>
            <person name="Allen C."/>
            <person name="Tagirdzhanova G."/>
        </authorList>
    </citation>
    <scope>NUCLEOTIDE SEQUENCE [LARGE SCALE GENOMIC DNA]</scope>
</reference>
<evidence type="ECO:0000259" key="1">
    <source>
        <dbReference type="SMART" id="SM00587"/>
    </source>
</evidence>
<keyword evidence="3" id="KW-1185">Reference proteome</keyword>
<evidence type="ECO:0000313" key="2">
    <source>
        <dbReference type="EMBL" id="CAK7223006.1"/>
    </source>
</evidence>
<dbReference type="EMBL" id="CAWUHD010000047">
    <property type="protein sequence ID" value="CAK7223006.1"/>
    <property type="molecule type" value="Genomic_DNA"/>
</dbReference>